<organism evidence="2 3">
    <name type="scientific">Phyllostomus discolor</name>
    <name type="common">pale spear-nosed bat</name>
    <dbReference type="NCBI Taxonomy" id="89673"/>
    <lineage>
        <taxon>Eukaryota</taxon>
        <taxon>Metazoa</taxon>
        <taxon>Chordata</taxon>
        <taxon>Craniata</taxon>
        <taxon>Vertebrata</taxon>
        <taxon>Euteleostomi</taxon>
        <taxon>Mammalia</taxon>
        <taxon>Eutheria</taxon>
        <taxon>Laurasiatheria</taxon>
        <taxon>Chiroptera</taxon>
        <taxon>Yangochiroptera</taxon>
        <taxon>Phyllostomidae</taxon>
        <taxon>Phyllostominae</taxon>
        <taxon>Phyllostomus</taxon>
    </lineage>
</organism>
<protein>
    <submittedName>
        <fullName evidence="2">Uncharacterized protein</fullName>
    </submittedName>
</protein>
<gene>
    <name evidence="2" type="ORF">HJG60_010681</name>
</gene>
<keyword evidence="1" id="KW-0472">Membrane</keyword>
<feature type="transmembrane region" description="Helical" evidence="1">
    <location>
        <begin position="69"/>
        <end position="92"/>
    </location>
</feature>
<evidence type="ECO:0000313" key="3">
    <source>
        <dbReference type="Proteomes" id="UP000664940"/>
    </source>
</evidence>
<dbReference type="EMBL" id="JABVXQ010000004">
    <property type="protein sequence ID" value="KAF6114747.1"/>
    <property type="molecule type" value="Genomic_DNA"/>
</dbReference>
<evidence type="ECO:0000313" key="2">
    <source>
        <dbReference type="EMBL" id="KAF6114747.1"/>
    </source>
</evidence>
<comment type="caution">
    <text evidence="2">The sequence shown here is derived from an EMBL/GenBank/DDBJ whole genome shotgun (WGS) entry which is preliminary data.</text>
</comment>
<reference evidence="2 3" key="1">
    <citation type="journal article" date="2020" name="Nature">
        <title>Six reference-quality genomes reveal evolution of bat adaptations.</title>
        <authorList>
            <person name="Jebb D."/>
            <person name="Huang Z."/>
            <person name="Pippel M."/>
            <person name="Hughes G.M."/>
            <person name="Lavrichenko K."/>
            <person name="Devanna P."/>
            <person name="Winkler S."/>
            <person name="Jermiin L.S."/>
            <person name="Skirmuntt E.C."/>
            <person name="Katzourakis A."/>
            <person name="Burkitt-Gray L."/>
            <person name="Ray D.A."/>
            <person name="Sullivan K.A.M."/>
            <person name="Roscito J.G."/>
            <person name="Kirilenko B.M."/>
            <person name="Davalos L.M."/>
            <person name="Corthals A.P."/>
            <person name="Power M.L."/>
            <person name="Jones G."/>
            <person name="Ransome R.D."/>
            <person name="Dechmann D.K.N."/>
            <person name="Locatelli A.G."/>
            <person name="Puechmaille S.J."/>
            <person name="Fedrigo O."/>
            <person name="Jarvis E.D."/>
            <person name="Hiller M."/>
            <person name="Vernes S.C."/>
            <person name="Myers E.W."/>
            <person name="Teeling E.C."/>
        </authorList>
    </citation>
    <scope>NUCLEOTIDE SEQUENCE [LARGE SCALE GENOMIC DNA]</scope>
    <source>
        <strain evidence="2">Bat1K_MPI-CBG_1</strain>
    </source>
</reference>
<dbReference type="AlphaFoldDB" id="A0A834AHW3"/>
<evidence type="ECO:0000256" key="1">
    <source>
        <dbReference type="SAM" id="Phobius"/>
    </source>
</evidence>
<proteinExistence type="predicted"/>
<accession>A0A834AHW3</accession>
<sequence>MESTITYFEEGKKTNMFTAEGVEMYSVNIISFILRARDPCTSGDHPLITGDRGECRPEGPNVFHKRSTAFFLLSGYCNTYFISVVSGFLLCLTCPTRKAYFRVYEKEKKRFSFVLKNKLFNPVEQNFKMPIKSLKSALDYHVSGASCTSANMQNQLSKLERN</sequence>
<keyword evidence="1" id="KW-1133">Transmembrane helix</keyword>
<keyword evidence="1" id="KW-0812">Transmembrane</keyword>
<name>A0A834AHW3_9CHIR</name>
<dbReference type="Proteomes" id="UP000664940">
    <property type="component" value="Unassembled WGS sequence"/>
</dbReference>